<dbReference type="PROSITE" id="PS50002">
    <property type="entry name" value="SH3"/>
    <property type="match status" value="1"/>
</dbReference>
<dbReference type="InterPro" id="IPR001452">
    <property type="entry name" value="SH3_domain"/>
</dbReference>
<dbReference type="Pfam" id="PF14604">
    <property type="entry name" value="SH3_9"/>
    <property type="match status" value="1"/>
</dbReference>
<comment type="subunit">
    <text evidence="7">May interact with PAK1 and PAK2. Probably interacts with TARSH.</text>
</comment>
<comment type="similarity">
    <text evidence="2">Belongs to the ABI family.</text>
</comment>
<dbReference type="SUPFAM" id="SSF50044">
    <property type="entry name" value="SH3-domain"/>
    <property type="match status" value="1"/>
</dbReference>
<evidence type="ECO:0000259" key="11">
    <source>
        <dbReference type="PROSITE" id="PS50002"/>
    </source>
</evidence>
<dbReference type="PANTHER" id="PTHR46026:SF1">
    <property type="entry name" value="RHO-TYPE GUANINE NUCLEOTIDE EXCHANGE FACTOR, ISOFORM F"/>
    <property type="match status" value="1"/>
</dbReference>
<dbReference type="SMART" id="SM00326">
    <property type="entry name" value="SH3"/>
    <property type="match status" value="1"/>
</dbReference>
<dbReference type="Gene3D" id="2.30.30.40">
    <property type="entry name" value="SH3 Domains"/>
    <property type="match status" value="1"/>
</dbReference>
<evidence type="ECO:0000313" key="12">
    <source>
        <dbReference type="Ensembl" id="ENSCPGP00000019101.1"/>
    </source>
</evidence>
<reference evidence="12" key="1">
    <citation type="submission" date="2025-08" db="UniProtKB">
        <authorList>
            <consortium name="Ensembl"/>
        </authorList>
    </citation>
    <scope>IDENTIFICATION</scope>
</reference>
<reference evidence="12" key="2">
    <citation type="submission" date="2025-09" db="UniProtKB">
        <authorList>
            <consortium name="Ensembl"/>
        </authorList>
    </citation>
    <scope>IDENTIFICATION</scope>
</reference>
<evidence type="ECO:0000256" key="6">
    <source>
        <dbReference type="ARBA" id="ARBA00023054"/>
    </source>
</evidence>
<keyword evidence="3 10" id="KW-0728">SH3 domain</keyword>
<keyword evidence="5" id="KW-0597">Phosphoprotein</keyword>
<dbReference type="PANTHER" id="PTHR46026">
    <property type="entry name" value="RHO-TYPE GUANINE NUCLEOTIDE EXCHANGE FACTOR, ISOFORM F"/>
    <property type="match status" value="1"/>
</dbReference>
<protein>
    <recommendedName>
        <fullName evidence="8">ABI gene family member 3</fullName>
    </recommendedName>
    <alternativeName>
        <fullName evidence="9">New molecule including SH3</fullName>
    </alternativeName>
</protein>
<dbReference type="PRINTS" id="PR00499">
    <property type="entry name" value="P67PHOX"/>
</dbReference>
<feature type="domain" description="SH3" evidence="11">
    <location>
        <begin position="32"/>
        <end position="89"/>
    </location>
</feature>
<dbReference type="Ensembl" id="ENSCPGT00000020887.1">
    <property type="protein sequence ID" value="ENSCPGP00000019101.1"/>
    <property type="gene ID" value="ENSCPGG00000013349.1"/>
</dbReference>
<dbReference type="Proteomes" id="UP000694419">
    <property type="component" value="Unplaced"/>
</dbReference>
<keyword evidence="4" id="KW-0963">Cytoplasm</keyword>
<evidence type="ECO:0000313" key="13">
    <source>
        <dbReference type="Proteomes" id="UP000694419"/>
    </source>
</evidence>
<evidence type="ECO:0000256" key="3">
    <source>
        <dbReference type="ARBA" id="ARBA00022443"/>
    </source>
</evidence>
<dbReference type="GO" id="GO:0030027">
    <property type="term" value="C:lamellipodium"/>
    <property type="evidence" value="ECO:0007669"/>
    <property type="project" value="UniProtKB-ARBA"/>
</dbReference>
<name>A0A8C3KCJ3_9CHAR</name>
<evidence type="ECO:0000256" key="2">
    <source>
        <dbReference type="ARBA" id="ARBA00010020"/>
    </source>
</evidence>
<dbReference type="GO" id="GO:0031209">
    <property type="term" value="C:SCAR complex"/>
    <property type="evidence" value="ECO:0007669"/>
    <property type="project" value="UniProtKB-ARBA"/>
</dbReference>
<evidence type="ECO:0000256" key="9">
    <source>
        <dbReference type="ARBA" id="ARBA00080253"/>
    </source>
</evidence>
<evidence type="ECO:0000256" key="7">
    <source>
        <dbReference type="ARBA" id="ARBA00063868"/>
    </source>
</evidence>
<keyword evidence="6" id="KW-0175">Coiled coil</keyword>
<dbReference type="AlphaFoldDB" id="A0A8C3KCJ3"/>
<keyword evidence="13" id="KW-1185">Reference proteome</keyword>
<dbReference type="FunFam" id="2.30.30.40:FF:000170">
    <property type="entry name" value="ABI gene family member 3"/>
    <property type="match status" value="1"/>
</dbReference>
<proteinExistence type="inferred from homology"/>
<evidence type="ECO:0000256" key="5">
    <source>
        <dbReference type="ARBA" id="ARBA00022553"/>
    </source>
</evidence>
<dbReference type="GO" id="GO:0002357">
    <property type="term" value="P:defense response to tumor cell"/>
    <property type="evidence" value="ECO:0007669"/>
    <property type="project" value="UniProtKB-ARBA"/>
</dbReference>
<sequence length="89" mass="9547">KDEKIGVWGHQGLPSGGLSPAVALPGSSTPSLPPLAVVTLYPYTRQKDNELSFQPGALLFVTRRHSDGWCEGVMGEEAGFFPSNYVEPC</sequence>
<evidence type="ECO:0000256" key="10">
    <source>
        <dbReference type="PROSITE-ProRule" id="PRU00192"/>
    </source>
</evidence>
<accession>A0A8C3KCJ3</accession>
<evidence type="ECO:0000256" key="8">
    <source>
        <dbReference type="ARBA" id="ARBA00074771"/>
    </source>
</evidence>
<comment type="subcellular location">
    <subcellularLocation>
        <location evidence="1">Cytoplasm</location>
    </subcellularLocation>
</comment>
<dbReference type="InterPro" id="IPR036028">
    <property type="entry name" value="SH3-like_dom_sf"/>
</dbReference>
<dbReference type="PRINTS" id="PR00452">
    <property type="entry name" value="SH3DOMAIN"/>
</dbReference>
<organism evidence="12 13">
    <name type="scientific">Calidris pygmaea</name>
    <name type="common">Spoon-billed sandpiper</name>
    <dbReference type="NCBI Taxonomy" id="425635"/>
    <lineage>
        <taxon>Eukaryota</taxon>
        <taxon>Metazoa</taxon>
        <taxon>Chordata</taxon>
        <taxon>Craniata</taxon>
        <taxon>Vertebrata</taxon>
        <taxon>Euteleostomi</taxon>
        <taxon>Archelosauria</taxon>
        <taxon>Archosauria</taxon>
        <taxon>Dinosauria</taxon>
        <taxon>Saurischia</taxon>
        <taxon>Theropoda</taxon>
        <taxon>Coelurosauria</taxon>
        <taxon>Aves</taxon>
        <taxon>Neognathae</taxon>
        <taxon>Neoaves</taxon>
        <taxon>Charadriiformes</taxon>
        <taxon>Scolopacidae</taxon>
        <taxon>Calidris</taxon>
    </lineage>
</organism>
<evidence type="ECO:0000256" key="4">
    <source>
        <dbReference type="ARBA" id="ARBA00022490"/>
    </source>
</evidence>
<evidence type="ECO:0000256" key="1">
    <source>
        <dbReference type="ARBA" id="ARBA00004496"/>
    </source>
</evidence>